<protein>
    <recommendedName>
        <fullName evidence="3">TRUD domain-containing protein</fullName>
    </recommendedName>
</protein>
<dbReference type="AlphaFoldDB" id="A0A7G2CWB5"/>
<dbReference type="GO" id="GO:0009982">
    <property type="term" value="F:pseudouridine synthase activity"/>
    <property type="evidence" value="ECO:0007669"/>
    <property type="project" value="InterPro"/>
</dbReference>
<evidence type="ECO:0000256" key="2">
    <source>
        <dbReference type="ARBA" id="ARBA00023235"/>
    </source>
</evidence>
<dbReference type="SUPFAM" id="SSF55120">
    <property type="entry name" value="Pseudouridine synthase"/>
    <property type="match status" value="1"/>
</dbReference>
<dbReference type="PANTHER" id="PTHR13326">
    <property type="entry name" value="TRNA PSEUDOURIDINE SYNTHASE D"/>
    <property type="match status" value="1"/>
</dbReference>
<name>A0A7G2CWB5_9TRYP</name>
<keyword evidence="2" id="KW-0413">Isomerase</keyword>
<dbReference type="Gene3D" id="3.30.2350.20">
    <property type="entry name" value="TruD, catalytic domain"/>
    <property type="match status" value="2"/>
</dbReference>
<dbReference type="GO" id="GO:0005634">
    <property type="term" value="C:nucleus"/>
    <property type="evidence" value="ECO:0007669"/>
    <property type="project" value="TreeGrafter"/>
</dbReference>
<comment type="similarity">
    <text evidence="1">Belongs to the pseudouridine synthase TruD family.</text>
</comment>
<dbReference type="GO" id="GO:0003723">
    <property type="term" value="F:RNA binding"/>
    <property type="evidence" value="ECO:0007669"/>
    <property type="project" value="InterPro"/>
</dbReference>
<dbReference type="GO" id="GO:0001522">
    <property type="term" value="P:pseudouridine synthesis"/>
    <property type="evidence" value="ECO:0007669"/>
    <property type="project" value="InterPro"/>
</dbReference>
<dbReference type="Proteomes" id="UP000515908">
    <property type="component" value="Chromosome 28"/>
</dbReference>
<dbReference type="InterPro" id="IPR011760">
    <property type="entry name" value="PsdUridine_synth_TruD_insert"/>
</dbReference>
<evidence type="ECO:0000313" key="4">
    <source>
        <dbReference type="EMBL" id="CAD2222723.1"/>
    </source>
</evidence>
<gene>
    <name evidence="4" type="ORF">ADEAN_001027000</name>
</gene>
<dbReference type="VEuPathDB" id="TriTrypDB:ADEAN_001027000"/>
<reference evidence="4 5" key="1">
    <citation type="submission" date="2020-08" db="EMBL/GenBank/DDBJ databases">
        <authorList>
            <person name="Newling K."/>
            <person name="Davey J."/>
            <person name="Forrester S."/>
        </authorList>
    </citation>
    <scope>NUCLEOTIDE SEQUENCE [LARGE SCALE GENOMIC DNA]</scope>
    <source>
        <strain evidence="5">Crithidia deanei Carvalho (ATCC PRA-265)</strain>
    </source>
</reference>
<organism evidence="4 5">
    <name type="scientific">Angomonas deanei</name>
    <dbReference type="NCBI Taxonomy" id="59799"/>
    <lineage>
        <taxon>Eukaryota</taxon>
        <taxon>Discoba</taxon>
        <taxon>Euglenozoa</taxon>
        <taxon>Kinetoplastea</taxon>
        <taxon>Metakinetoplastina</taxon>
        <taxon>Trypanosomatida</taxon>
        <taxon>Trypanosomatidae</taxon>
        <taxon>Strigomonadinae</taxon>
        <taxon>Angomonas</taxon>
    </lineage>
</organism>
<evidence type="ECO:0000313" key="5">
    <source>
        <dbReference type="Proteomes" id="UP000515908"/>
    </source>
</evidence>
<evidence type="ECO:0000259" key="3">
    <source>
        <dbReference type="PROSITE" id="PS50984"/>
    </source>
</evidence>
<dbReference type="InterPro" id="IPR001656">
    <property type="entry name" value="PsdUridine_synth_TruD"/>
</dbReference>
<dbReference type="InterPro" id="IPR042214">
    <property type="entry name" value="TruD_catalytic"/>
</dbReference>
<accession>A0A7G2CWB5</accession>
<feature type="domain" description="TRUD" evidence="3">
    <location>
        <begin position="256"/>
        <end position="474"/>
    </location>
</feature>
<dbReference type="PANTHER" id="PTHR13326:SF26">
    <property type="entry name" value="TRUD DOMAIN-CONTAINING PROTEIN"/>
    <property type="match status" value="1"/>
</dbReference>
<keyword evidence="5" id="KW-1185">Reference proteome</keyword>
<dbReference type="InterPro" id="IPR020103">
    <property type="entry name" value="PsdUridine_synth_cat_dom_sf"/>
</dbReference>
<proteinExistence type="inferred from homology"/>
<dbReference type="EMBL" id="LR877172">
    <property type="protein sequence ID" value="CAD2222723.1"/>
    <property type="molecule type" value="Genomic_DNA"/>
</dbReference>
<evidence type="ECO:0000256" key="1">
    <source>
        <dbReference type="ARBA" id="ARBA00007953"/>
    </source>
</evidence>
<dbReference type="PROSITE" id="PS50984">
    <property type="entry name" value="TRUD"/>
    <property type="match status" value="1"/>
</dbReference>
<sequence length="571" mass="64198">MKALPVGPLIRLASVGAKAVPTLFERDDWSAGRNLRAEETRAGILLHRSPIERTRVPALFKALSSDFQVHEVAPHGDLLQLEGAPKSKWKKVSRAKTILLENTSEPFSNPDKSFVPYLQSHGEYVKRMGKLPQGKPLLQFTLFRDHHSVQDVLNRLRYEANVPPDAVVLHPTPGGSFGCVTQHGVCIGVTKEQLTHASRHYNLHPLLFQPNRYHEEDAFPDLSRPPSFYQYDVLLRFVDGEKDAVYRRLGELKRSGFVNYFGLSHFGCGSSTLYDVAALHHKGMFDRAVGAYLSTVAEGDPFHFNHFNRYVNADTSTTLGVLTKWRDYCVNSKCDPRLTSVIEAVRQYHAGGMAMKEVSLSVPLHDASQKSSAEFLWNLMASQRLVLSREDRALKGDLVLTEGRVKVLEEECGRFCLADVVLPVPYLGTTPQFPELPQVNQGRFVATAERYGVDFLLSSSSAGSPPVYRRLVDRPRGLRGQLFADDSSTAVLKTDPFLLQERSPAASRLRYPCVYNVSERHMEKMNFIRQRKVGRQSLMLSFVLDSSCSPLSALREVFSLDFLHFTDLSTF</sequence>